<reference evidence="10" key="1">
    <citation type="submission" date="2018-06" db="EMBL/GenBank/DDBJ databases">
        <authorList>
            <person name="Zhirakovskaya E."/>
        </authorList>
    </citation>
    <scope>NUCLEOTIDE SEQUENCE</scope>
</reference>
<dbReference type="PANTHER" id="PTHR38779:SF2">
    <property type="entry name" value="TYPE II SECRETION SYSTEM PROTEIN I-RELATED"/>
    <property type="match status" value="1"/>
</dbReference>
<comment type="subcellular location">
    <subcellularLocation>
        <location evidence="1">Cell inner membrane</location>
        <topology evidence="1">Single-pass membrane protein</topology>
    </subcellularLocation>
</comment>
<evidence type="ECO:0000256" key="7">
    <source>
        <dbReference type="ARBA" id="ARBA00022989"/>
    </source>
</evidence>
<dbReference type="PRINTS" id="PR00885">
    <property type="entry name" value="BCTERIALGSPH"/>
</dbReference>
<accession>A0A3B0YWS4</accession>
<evidence type="ECO:0000256" key="6">
    <source>
        <dbReference type="ARBA" id="ARBA00022692"/>
    </source>
</evidence>
<evidence type="ECO:0000256" key="8">
    <source>
        <dbReference type="ARBA" id="ARBA00023136"/>
    </source>
</evidence>
<keyword evidence="6" id="KW-0812">Transmembrane</keyword>
<keyword evidence="5" id="KW-0997">Cell inner membrane</keyword>
<comment type="similarity">
    <text evidence="2">Belongs to the GSP I family.</text>
</comment>
<dbReference type="InterPro" id="IPR010052">
    <property type="entry name" value="T2SS_protein-GspI"/>
</dbReference>
<feature type="domain" description="Type II secretion system protein GspI C-terminal" evidence="9">
    <location>
        <begin position="40"/>
        <end position="127"/>
    </location>
</feature>
<dbReference type="InterPro" id="IPR002416">
    <property type="entry name" value="T2SS_protein-GspH"/>
</dbReference>
<dbReference type="Gene3D" id="3.30.1300.30">
    <property type="entry name" value="GSPII I/J protein-like"/>
    <property type="match status" value="1"/>
</dbReference>
<dbReference type="Pfam" id="PF07963">
    <property type="entry name" value="N_methyl"/>
    <property type="match status" value="1"/>
</dbReference>
<evidence type="ECO:0000313" key="10">
    <source>
        <dbReference type="EMBL" id="VAW78699.1"/>
    </source>
</evidence>
<dbReference type="InterPro" id="IPR003413">
    <property type="entry name" value="T2SS_GspI_C"/>
</dbReference>
<evidence type="ECO:0000256" key="3">
    <source>
        <dbReference type="ARBA" id="ARBA00022475"/>
    </source>
</evidence>
<organism evidence="10">
    <name type="scientific">hydrothermal vent metagenome</name>
    <dbReference type="NCBI Taxonomy" id="652676"/>
    <lineage>
        <taxon>unclassified sequences</taxon>
        <taxon>metagenomes</taxon>
        <taxon>ecological metagenomes</taxon>
    </lineage>
</organism>
<evidence type="ECO:0000256" key="4">
    <source>
        <dbReference type="ARBA" id="ARBA00022481"/>
    </source>
</evidence>
<dbReference type="NCBIfam" id="TIGR01707">
    <property type="entry name" value="gspI"/>
    <property type="match status" value="1"/>
</dbReference>
<dbReference type="Pfam" id="PF02501">
    <property type="entry name" value="T2SSI"/>
    <property type="match status" value="1"/>
</dbReference>
<evidence type="ECO:0000259" key="9">
    <source>
        <dbReference type="Pfam" id="PF02501"/>
    </source>
</evidence>
<dbReference type="InterPro" id="IPR012902">
    <property type="entry name" value="N_methyl_site"/>
</dbReference>
<evidence type="ECO:0000256" key="2">
    <source>
        <dbReference type="ARBA" id="ARBA00008358"/>
    </source>
</evidence>
<keyword evidence="4" id="KW-0488">Methylation</keyword>
<dbReference type="SUPFAM" id="SSF54523">
    <property type="entry name" value="Pili subunits"/>
    <property type="match status" value="1"/>
</dbReference>
<dbReference type="GO" id="GO:0015628">
    <property type="term" value="P:protein secretion by the type II secretion system"/>
    <property type="evidence" value="ECO:0007669"/>
    <property type="project" value="InterPro"/>
</dbReference>
<evidence type="ECO:0000256" key="5">
    <source>
        <dbReference type="ARBA" id="ARBA00022519"/>
    </source>
</evidence>
<name>A0A3B0YWS4_9ZZZZ</name>
<dbReference type="GO" id="GO:0005886">
    <property type="term" value="C:plasma membrane"/>
    <property type="evidence" value="ECO:0007669"/>
    <property type="project" value="UniProtKB-SubCell"/>
</dbReference>
<protein>
    <recommendedName>
        <fullName evidence="9">Type II secretion system protein GspI C-terminal domain-containing protein</fullName>
    </recommendedName>
</protein>
<keyword evidence="7" id="KW-1133">Transmembrane helix</keyword>
<dbReference type="AlphaFoldDB" id="A0A3B0YWS4"/>
<dbReference type="EMBL" id="UOFN01000098">
    <property type="protein sequence ID" value="VAW78699.1"/>
    <property type="molecule type" value="Genomic_DNA"/>
</dbReference>
<keyword evidence="3" id="KW-1003">Cell membrane</keyword>
<dbReference type="PANTHER" id="PTHR38779">
    <property type="entry name" value="TYPE II SECRETION SYSTEM PROTEIN I-RELATED"/>
    <property type="match status" value="1"/>
</dbReference>
<gene>
    <name evidence="10" type="ORF">MNBD_GAMMA15-2313</name>
</gene>
<keyword evidence="8" id="KW-0472">Membrane</keyword>
<evidence type="ECO:0000256" key="1">
    <source>
        <dbReference type="ARBA" id="ARBA00004377"/>
    </source>
</evidence>
<proteinExistence type="inferred from homology"/>
<dbReference type="GO" id="GO:0015627">
    <property type="term" value="C:type II protein secretion system complex"/>
    <property type="evidence" value="ECO:0007669"/>
    <property type="project" value="InterPro"/>
</dbReference>
<dbReference type="NCBIfam" id="TIGR02532">
    <property type="entry name" value="IV_pilin_GFxxxE"/>
    <property type="match status" value="1"/>
</dbReference>
<sequence>MKQLRGFTLLEILVALVVVSLSLGAVIQTAGSYTKNQATLRDRVFAQWVARNELASRQISGDWPSVGQKKGEVDFPEDISDAKKREWRWVMQVTQSPEADMRRLDIDVYRADADDDAAPVARLSGFVEKRI</sequence>
<dbReference type="PROSITE" id="PS00409">
    <property type="entry name" value="PROKAR_NTER_METHYL"/>
    <property type="match status" value="1"/>
</dbReference>
<dbReference type="InterPro" id="IPR045584">
    <property type="entry name" value="Pilin-like"/>
</dbReference>